<protein>
    <submittedName>
        <fullName evidence="2">Uncharacterized protein</fullName>
    </submittedName>
</protein>
<feature type="compositionally biased region" description="Basic and acidic residues" evidence="1">
    <location>
        <begin position="1"/>
        <end position="10"/>
    </location>
</feature>
<evidence type="ECO:0000256" key="1">
    <source>
        <dbReference type="SAM" id="MobiDB-lite"/>
    </source>
</evidence>
<evidence type="ECO:0000313" key="2">
    <source>
        <dbReference type="EMBL" id="GBN19678.1"/>
    </source>
</evidence>
<keyword evidence="3" id="KW-1185">Reference proteome</keyword>
<dbReference type="EMBL" id="BGPR01006518">
    <property type="protein sequence ID" value="GBN19678.1"/>
    <property type="molecule type" value="Genomic_DNA"/>
</dbReference>
<dbReference type="Proteomes" id="UP000499080">
    <property type="component" value="Unassembled WGS sequence"/>
</dbReference>
<evidence type="ECO:0000313" key="3">
    <source>
        <dbReference type="Proteomes" id="UP000499080"/>
    </source>
</evidence>
<proteinExistence type="predicted"/>
<feature type="region of interest" description="Disordered" evidence="1">
    <location>
        <begin position="1"/>
        <end position="55"/>
    </location>
</feature>
<sequence>MSVGKEREQFHNTSEAFQGTSQSGRRSTSGTGKAVQQRPPRVTQGSPFPASDRQTETPVRIACECPFNIRNVYIVTNMESRFPTILVLWLGREFYRGKYGMTGSSQAWTLDHSDKLGGYFGVLETNLATLETNR</sequence>
<reference evidence="2 3" key="1">
    <citation type="journal article" date="2019" name="Sci. Rep.">
        <title>Orb-weaving spider Araneus ventricosus genome elucidates the spidroin gene catalogue.</title>
        <authorList>
            <person name="Kono N."/>
            <person name="Nakamura H."/>
            <person name="Ohtoshi R."/>
            <person name="Moran D.A.P."/>
            <person name="Shinohara A."/>
            <person name="Yoshida Y."/>
            <person name="Fujiwara M."/>
            <person name="Mori M."/>
            <person name="Tomita M."/>
            <person name="Arakawa K."/>
        </authorList>
    </citation>
    <scope>NUCLEOTIDE SEQUENCE [LARGE SCALE GENOMIC DNA]</scope>
</reference>
<feature type="compositionally biased region" description="Low complexity" evidence="1">
    <location>
        <begin position="18"/>
        <end position="32"/>
    </location>
</feature>
<comment type="caution">
    <text evidence="2">The sequence shown here is derived from an EMBL/GenBank/DDBJ whole genome shotgun (WGS) entry which is preliminary data.</text>
</comment>
<gene>
    <name evidence="2" type="ORF">AVEN_41582_1</name>
</gene>
<accession>A0A4Y2LXY3</accession>
<organism evidence="2 3">
    <name type="scientific">Araneus ventricosus</name>
    <name type="common">Orbweaver spider</name>
    <name type="synonym">Epeira ventricosa</name>
    <dbReference type="NCBI Taxonomy" id="182803"/>
    <lineage>
        <taxon>Eukaryota</taxon>
        <taxon>Metazoa</taxon>
        <taxon>Ecdysozoa</taxon>
        <taxon>Arthropoda</taxon>
        <taxon>Chelicerata</taxon>
        <taxon>Arachnida</taxon>
        <taxon>Araneae</taxon>
        <taxon>Araneomorphae</taxon>
        <taxon>Entelegynae</taxon>
        <taxon>Araneoidea</taxon>
        <taxon>Araneidae</taxon>
        <taxon>Araneus</taxon>
    </lineage>
</organism>
<dbReference type="AlphaFoldDB" id="A0A4Y2LXY3"/>
<name>A0A4Y2LXY3_ARAVE</name>